<gene>
    <name evidence="1" type="ORF">Tco_0804656</name>
</gene>
<organism evidence="1 2">
    <name type="scientific">Tanacetum coccineum</name>
    <dbReference type="NCBI Taxonomy" id="301880"/>
    <lineage>
        <taxon>Eukaryota</taxon>
        <taxon>Viridiplantae</taxon>
        <taxon>Streptophyta</taxon>
        <taxon>Embryophyta</taxon>
        <taxon>Tracheophyta</taxon>
        <taxon>Spermatophyta</taxon>
        <taxon>Magnoliopsida</taxon>
        <taxon>eudicotyledons</taxon>
        <taxon>Gunneridae</taxon>
        <taxon>Pentapetalae</taxon>
        <taxon>asterids</taxon>
        <taxon>campanulids</taxon>
        <taxon>Asterales</taxon>
        <taxon>Asteraceae</taxon>
        <taxon>Asteroideae</taxon>
        <taxon>Anthemideae</taxon>
        <taxon>Anthemidinae</taxon>
        <taxon>Tanacetum</taxon>
    </lineage>
</organism>
<keyword evidence="2" id="KW-1185">Reference proteome</keyword>
<dbReference type="Proteomes" id="UP001151760">
    <property type="component" value="Unassembled WGS sequence"/>
</dbReference>
<name>A0ABQ5A997_9ASTR</name>
<dbReference type="EMBL" id="BQNB010011984">
    <property type="protein sequence ID" value="GJS97688.1"/>
    <property type="molecule type" value="Genomic_DNA"/>
</dbReference>
<evidence type="ECO:0000313" key="1">
    <source>
        <dbReference type="EMBL" id="GJS97688.1"/>
    </source>
</evidence>
<proteinExistence type="predicted"/>
<protein>
    <submittedName>
        <fullName evidence="1">Uncharacterized protein</fullName>
    </submittedName>
</protein>
<evidence type="ECO:0000313" key="2">
    <source>
        <dbReference type="Proteomes" id="UP001151760"/>
    </source>
</evidence>
<accession>A0ABQ5A997</accession>
<reference evidence="1" key="2">
    <citation type="submission" date="2022-01" db="EMBL/GenBank/DDBJ databases">
        <authorList>
            <person name="Yamashiro T."/>
            <person name="Shiraishi A."/>
            <person name="Satake H."/>
            <person name="Nakayama K."/>
        </authorList>
    </citation>
    <scope>NUCLEOTIDE SEQUENCE</scope>
</reference>
<reference evidence="1" key="1">
    <citation type="journal article" date="2022" name="Int. J. Mol. Sci.">
        <title>Draft Genome of Tanacetum Coccineum: Genomic Comparison of Closely Related Tanacetum-Family Plants.</title>
        <authorList>
            <person name="Yamashiro T."/>
            <person name="Shiraishi A."/>
            <person name="Nakayama K."/>
            <person name="Satake H."/>
        </authorList>
    </citation>
    <scope>NUCLEOTIDE SEQUENCE</scope>
</reference>
<comment type="caution">
    <text evidence="1">The sequence shown here is derived from an EMBL/GenBank/DDBJ whole genome shotgun (WGS) entry which is preliminary data.</text>
</comment>
<sequence>MCSWFYPVPFSNGTGLPERREPVDLYRNSGFQVVGEVVELTKFLHDLILTHELLGLSTHPTSSLKEVDWWGEWFKVHGCMLRECLVEPLSRVKNTRALRANVGEDSFEEMSMTFVVANFLGGFLVDDESLEAIFLRRIKKEVVNGFSQVSFMCCDGDSKLKLNSPLSIGEGDEDDSEGV</sequence>